<dbReference type="EMBL" id="QEOB01000012">
    <property type="protein sequence ID" value="PVX80043.1"/>
    <property type="molecule type" value="Genomic_DNA"/>
</dbReference>
<gene>
    <name evidence="1" type="ORF">C7402_112230</name>
</gene>
<dbReference type="Proteomes" id="UP000245712">
    <property type="component" value="Unassembled WGS sequence"/>
</dbReference>
<dbReference type="Pfam" id="PF06074">
    <property type="entry name" value="Portal_Mu"/>
    <property type="match status" value="1"/>
</dbReference>
<reference evidence="1 2" key="1">
    <citation type="submission" date="2018-05" db="EMBL/GenBank/DDBJ databases">
        <title>Genomic Encyclopedia of Type Strains, Phase IV (KMG-V): Genome sequencing to study the core and pangenomes of soil and plant-associated prokaryotes.</title>
        <authorList>
            <person name="Whitman W."/>
        </authorList>
    </citation>
    <scope>NUCLEOTIDE SEQUENCE [LARGE SCALE GENOMIC DNA]</scope>
    <source>
        <strain evidence="1 2">SCZa-39</strain>
    </source>
</reference>
<keyword evidence="2" id="KW-1185">Reference proteome</keyword>
<comment type="caution">
    <text evidence="1">The sequence shown here is derived from an EMBL/GenBank/DDBJ whole genome shotgun (WGS) entry which is preliminary data.</text>
</comment>
<protein>
    <submittedName>
        <fullName evidence="1">Phage gp29-like protein</fullName>
    </submittedName>
</protein>
<accession>A0ABX5KNE4</accession>
<sequence>MGQIVDINGNPIERKVLDQQQTAQLGWLKSSYEEHPSLGLTPQKLYRILESAELGYLLPQSDLFTDMEEKDAHIFAEMSKRKRVLLTLDWDVQPPRNASATEKKLAQWVRECLQDMTFFEDMLLDSLDGIGHGFAALEITWERVEGMWLPQAITRRPQRWFMTPWDDRDDIRLRGIEVMGQPLWQFGWILHRHRAKSGYVSRSGLHRVLVWPYLFKNYGVRDIMEFLEIYGIPLRLGKYPAGASEDEKSTLLRAVTGIGHNAAGIIPQEMQIDFKEASSGSGHAPHLSLIDYMERSQSKVILGGTLTSQADGKSSTHALGNVHNEVRHDLMVSDARQLEATITRDLIYPIVALNKGVTDLRRLPRLVFETREPEDMKLYADSLPKLVAMGLPVPVDWAREKLSIPAAQDGDDVLVIPQPLQALPPEFRPAPAPETPPPAKQVRLTYRPVVQNAHGETIYPDQAQLDDTISGLPAAPLAAGMDKLLAPVIQAIRNGETPDSAIEALLTAQPDMDEGALAELLARAMFVADIWGRVNGGN</sequence>
<dbReference type="RefSeq" id="WP_116612576.1">
    <property type="nucleotide sequence ID" value="NZ_QEOB01000012.1"/>
</dbReference>
<organism evidence="1 2">
    <name type="scientific">Paraburkholderia unamae</name>
    <dbReference type="NCBI Taxonomy" id="219649"/>
    <lineage>
        <taxon>Bacteria</taxon>
        <taxon>Pseudomonadati</taxon>
        <taxon>Pseudomonadota</taxon>
        <taxon>Betaproteobacteria</taxon>
        <taxon>Burkholderiales</taxon>
        <taxon>Burkholderiaceae</taxon>
        <taxon>Paraburkholderia</taxon>
    </lineage>
</organism>
<proteinExistence type="predicted"/>
<name>A0ABX5KNE4_9BURK</name>
<dbReference type="InterPro" id="IPR009279">
    <property type="entry name" value="Portal_Mu"/>
</dbReference>
<evidence type="ECO:0000313" key="2">
    <source>
        <dbReference type="Proteomes" id="UP000245712"/>
    </source>
</evidence>
<evidence type="ECO:0000313" key="1">
    <source>
        <dbReference type="EMBL" id="PVX80043.1"/>
    </source>
</evidence>